<evidence type="ECO:0000256" key="1">
    <source>
        <dbReference type="ARBA" id="ARBA00022679"/>
    </source>
</evidence>
<keyword evidence="2" id="KW-0012">Acyltransferase</keyword>
<dbReference type="NCBIfam" id="NF005262">
    <property type="entry name" value="PRK06765.1"/>
    <property type="match status" value="1"/>
</dbReference>
<comment type="similarity">
    <text evidence="2">Belongs to the AB hydrolase superfamily. MetX family.</text>
</comment>
<proteinExistence type="inferred from homology"/>
<protein>
    <recommendedName>
        <fullName evidence="2">Probable acyltransferase</fullName>
        <ecNumber evidence="2">2.3.1.-</ecNumber>
    </recommendedName>
</protein>
<dbReference type="Gene3D" id="1.10.1740.110">
    <property type="match status" value="1"/>
</dbReference>
<evidence type="ECO:0000313" key="6">
    <source>
        <dbReference type="EMBL" id="AUH63935.1"/>
    </source>
</evidence>
<feature type="active site" evidence="2 3">
    <location>
        <position position="337"/>
    </location>
</feature>
<dbReference type="EC" id="2.3.1.-" evidence="2"/>
<dbReference type="PANTHER" id="PTHR32268:SF11">
    <property type="entry name" value="HOMOSERINE O-ACETYLTRANSFERASE"/>
    <property type="match status" value="1"/>
</dbReference>
<evidence type="ECO:0000256" key="3">
    <source>
        <dbReference type="PIRSR" id="PIRSR000443-1"/>
    </source>
</evidence>
<dbReference type="PIRSF" id="PIRSF000443">
    <property type="entry name" value="Homoser_Ac_trans"/>
    <property type="match status" value="1"/>
</dbReference>
<dbReference type="HAMAP" id="MF_00296">
    <property type="entry name" value="MetX_acyltransf"/>
    <property type="match status" value="1"/>
</dbReference>
<dbReference type="KEGG" id="pzh:CX676_06985"/>
<dbReference type="InterPro" id="IPR000073">
    <property type="entry name" value="AB_hydrolase_1"/>
</dbReference>
<comment type="subcellular location">
    <subcellularLocation>
        <location evidence="2">Cytoplasm</location>
    </subcellularLocation>
</comment>
<keyword evidence="4" id="KW-0732">Signal</keyword>
<dbReference type="RefSeq" id="WP_101751976.1">
    <property type="nucleotide sequence ID" value="NZ_CP025430.1"/>
</dbReference>
<gene>
    <name evidence="6" type="ORF">CX676_06985</name>
</gene>
<dbReference type="InterPro" id="IPR008220">
    <property type="entry name" value="HAT_MetX-like"/>
</dbReference>
<keyword evidence="2" id="KW-0963">Cytoplasm</keyword>
<feature type="domain" description="AB hydrolase-1" evidence="5">
    <location>
        <begin position="94"/>
        <end position="354"/>
    </location>
</feature>
<dbReference type="OrthoDB" id="9800754at2"/>
<dbReference type="Pfam" id="PF00561">
    <property type="entry name" value="Abhydrolase_1"/>
    <property type="match status" value="1"/>
</dbReference>
<feature type="signal peptide" evidence="4">
    <location>
        <begin position="1"/>
        <end position="18"/>
    </location>
</feature>
<accession>A0A2H5EXA9</accession>
<dbReference type="PANTHER" id="PTHR32268">
    <property type="entry name" value="HOMOSERINE O-ACETYLTRANSFERASE"/>
    <property type="match status" value="1"/>
</dbReference>
<dbReference type="GO" id="GO:0009086">
    <property type="term" value="P:methionine biosynthetic process"/>
    <property type="evidence" value="ECO:0007669"/>
    <property type="project" value="TreeGrafter"/>
</dbReference>
<dbReference type="AlphaFoldDB" id="A0A2H5EXA9"/>
<evidence type="ECO:0000256" key="2">
    <source>
        <dbReference type="HAMAP-Rule" id="MF_00296"/>
    </source>
</evidence>
<feature type="active site" evidence="3">
    <location>
        <position position="370"/>
    </location>
</feature>
<dbReference type="GO" id="GO:0005737">
    <property type="term" value="C:cytoplasm"/>
    <property type="evidence" value="ECO:0007669"/>
    <property type="project" value="UniProtKB-SubCell"/>
</dbReference>
<feature type="chain" id="PRO_5014163438" description="Probable acyltransferase" evidence="4">
    <location>
        <begin position="19"/>
        <end position="391"/>
    </location>
</feature>
<comment type="subunit">
    <text evidence="2">Homodimer.</text>
</comment>
<organism evidence="6 7">
    <name type="scientific">Paracoccus zhejiangensis</name>
    <dbReference type="NCBI Taxonomy" id="1077935"/>
    <lineage>
        <taxon>Bacteria</taxon>
        <taxon>Pseudomonadati</taxon>
        <taxon>Pseudomonadota</taxon>
        <taxon>Alphaproteobacteria</taxon>
        <taxon>Rhodobacterales</taxon>
        <taxon>Paracoccaceae</taxon>
        <taxon>Paracoccus</taxon>
    </lineage>
</organism>
<feature type="active site" description="Nucleophile" evidence="3">
    <location>
        <position position="172"/>
    </location>
</feature>
<comment type="caution">
    <text evidence="2">Lacks conserved residue(s) required for the propagation of feature annotation.</text>
</comment>
<dbReference type="Proteomes" id="UP000234530">
    <property type="component" value="Chromosome"/>
</dbReference>
<dbReference type="SUPFAM" id="SSF53474">
    <property type="entry name" value="alpha/beta-Hydrolases"/>
    <property type="match status" value="1"/>
</dbReference>
<dbReference type="GO" id="GO:0009092">
    <property type="term" value="P:homoserine metabolic process"/>
    <property type="evidence" value="ECO:0007669"/>
    <property type="project" value="TreeGrafter"/>
</dbReference>
<dbReference type="Gene3D" id="3.40.50.1820">
    <property type="entry name" value="alpha/beta hydrolase"/>
    <property type="match status" value="1"/>
</dbReference>
<dbReference type="InterPro" id="IPR029058">
    <property type="entry name" value="AB_hydrolase_fold"/>
</dbReference>
<evidence type="ECO:0000256" key="4">
    <source>
        <dbReference type="SAM" id="SignalP"/>
    </source>
</evidence>
<dbReference type="EMBL" id="CP025430">
    <property type="protein sequence ID" value="AUH63935.1"/>
    <property type="molecule type" value="Genomic_DNA"/>
</dbReference>
<evidence type="ECO:0000259" key="5">
    <source>
        <dbReference type="Pfam" id="PF00561"/>
    </source>
</evidence>
<keyword evidence="2" id="KW-0028">Amino-acid biosynthesis</keyword>
<dbReference type="GO" id="GO:0004414">
    <property type="term" value="F:homoserine O-acetyltransferase activity"/>
    <property type="evidence" value="ECO:0007669"/>
    <property type="project" value="TreeGrafter"/>
</dbReference>
<sequence length="391" mass="41687">MKHFALIAALIAAGPAFAYEPLVEKQSFTLTDFTTDGGATIPEMTLGYETYGTLNEAKDNAILIPHYFSGNSHAAGKYAESDAAPGYWDTIIGSGKAIDTDKYFVVAVDSPVNLGANDPNVITTGPASVNPATGKPWGMDFPILTIGDFVETQKGLMDQLGIPKWHAVMGASMGGLQSYEWAARHPDLLERVIPVIASGWADADLIAWLDVWASPIKLDANWNGGDYYEGEAPNAGLADALKVVTLHANSAEWTNGTFGRNWAAEGADPGKAWANDYAVVDALNKAGAARASLSDANHFLYLVRACQQFVAGHPEDGIYKGLLNIDVPVMLIHTDEDLVFPGDAVRETAGIIKSDGTPVEIVELQGTRGHLDGVLNIAQASDRLKAFLDAE</sequence>
<name>A0A2H5EXA9_9RHOB</name>
<evidence type="ECO:0000313" key="7">
    <source>
        <dbReference type="Proteomes" id="UP000234530"/>
    </source>
</evidence>
<keyword evidence="1 2" id="KW-0808">Transferase</keyword>
<keyword evidence="7" id="KW-1185">Reference proteome</keyword>
<reference evidence="6 7" key="1">
    <citation type="journal article" date="2013" name="Antonie Van Leeuwenhoek">
        <title>Paracoccus zhejiangensis sp. nov., isolated from activated sludge in wastewater-treatment system.</title>
        <authorList>
            <person name="Wu Z.G."/>
            <person name="Zhang D.F."/>
            <person name="Liu Y.L."/>
            <person name="Wang F."/>
            <person name="Jiang X."/>
            <person name="Li C."/>
            <person name="Li S.P."/>
            <person name="Hong Q."/>
            <person name="Li W.J."/>
        </authorList>
    </citation>
    <scope>NUCLEOTIDE SEQUENCE [LARGE SCALE GENOMIC DNA]</scope>
    <source>
        <strain evidence="6 7">J6</strain>
    </source>
</reference>